<dbReference type="Pfam" id="PF00583">
    <property type="entry name" value="Acetyltransf_1"/>
    <property type="match status" value="1"/>
</dbReference>
<dbReference type="Pfam" id="PF01465">
    <property type="entry name" value="GRIP"/>
    <property type="match status" value="1"/>
</dbReference>
<keyword evidence="5" id="KW-0175">Coiled coil</keyword>
<evidence type="ECO:0000313" key="10">
    <source>
        <dbReference type="EMBL" id="KAF7161051.1"/>
    </source>
</evidence>
<evidence type="ECO:0000256" key="2">
    <source>
        <dbReference type="ARBA" id="ARBA00022692"/>
    </source>
</evidence>
<name>A0A8H6PUL1_9EURO</name>
<dbReference type="GO" id="GO:0032541">
    <property type="term" value="C:cortical endoplasmic reticulum"/>
    <property type="evidence" value="ECO:0007669"/>
    <property type="project" value="TreeGrafter"/>
</dbReference>
<dbReference type="Pfam" id="PF20877">
    <property type="entry name" value="Anoctamin_N"/>
    <property type="match status" value="1"/>
</dbReference>
<feature type="compositionally biased region" description="Basic and acidic residues" evidence="6">
    <location>
        <begin position="1036"/>
        <end position="1046"/>
    </location>
</feature>
<feature type="compositionally biased region" description="Basic and acidic residues" evidence="6">
    <location>
        <begin position="2054"/>
        <end position="2065"/>
    </location>
</feature>
<dbReference type="Gene3D" id="1.20.5.340">
    <property type="match status" value="1"/>
</dbReference>
<feature type="transmembrane region" description="Helical" evidence="7">
    <location>
        <begin position="1739"/>
        <end position="1760"/>
    </location>
</feature>
<feature type="compositionally biased region" description="Basic residues" evidence="6">
    <location>
        <begin position="568"/>
        <end position="579"/>
    </location>
</feature>
<gene>
    <name evidence="10" type="ORF">CNMCM5623_006728</name>
</gene>
<feature type="compositionally biased region" description="Basic and acidic residues" evidence="6">
    <location>
        <begin position="762"/>
        <end position="772"/>
    </location>
</feature>
<evidence type="ECO:0000256" key="4">
    <source>
        <dbReference type="ARBA" id="ARBA00023136"/>
    </source>
</evidence>
<sequence length="2107" mass="239080">MIPLIVPLNLLLLSLFFLSHLLHFCVSFVSFVVVLARGPSTVMFQRIREAIDSRIAEEQARQRTSQDVVSRSNSARRSTRNLSPSRRTTRPRRNTGTPVRTPDPNEFEQEFAIGDDEGSSRSVTPRLESAGGSETAPAKDAGEDKPSTDESSAGKEVPTTEGNQLSSELPPEIRVKLRRLTKLESRYQELLKAYRMAHARVLSIEPFEAALRENTPLTSIADPKALTEYLNQITLKGDMVIEELKRVTTERDDYKKKLEEAQKSTREAWDEVANLKKDTTQDAKEEKAAATEDTASKKEAPVKEESEEFFSFDNELPRLESELKEKQEEVETLKSQVESLKRDLGVARESTEGMVQNLESATRELVELRDIRDKQDSEIKELKNTKQAEVDDLQAKLADSEGAIAKASAEAERLKTELKQKTEEIDKLQDQVTQSKDNDQQKELEEKLGEVAKEKDASEKKLGVLQGLVDNLRSQLKDTEVVVSELKADMGYKVEELGKLQNIVDYLNNNLKDNAEWQQTRDQAASGQPPDFDHFRKSLAPQEELGGGNVATEPGPPANGSTGGAGAGKKKKNKKKKGGKGGEDTAKATGAAVLEDKESHAAESDQAASKLAELEQKIQTLTQQLEEKEAAIDRLSSKLKGEEDLKEEIESLRDDLLHLGQDHVEAKDKIKELTAEKKALEETISKLEKELTDVQTSHASKSADSEKMHSGLKDDYENLKVKLTNLETELSAAQQLAATRFKDLTDLRETLQKLQPELKSLRAESSELKSTKEALASKTSELRTLEGKHEELRAEVKTLKSTISERDAEVKTLNQKIRQETDSRLKAEENLTVAQSDLRYSESKKQEAVESKEKIAADLSRAQDELKTARSQLREVENKVTQLNKELGGLREEIQLKTAQHASAQSLMNSMRDQSAELAMQMKEARERCESLEEELADAHRLLSERTREGETMRRLLNDIEGRAEAKVRDFKERMEAAIEERDRAEDEASAQGRRRARELEELKAKVREAEKALRTAEEDKDELERSQKDWKRRRDQLEEQSERSAQELNDIRQAMARLRDALDESEKQVRDLEKEKAELRRSVEETNSRLEKLRKSNRMLSDETRAAQNPQSSRSSIDSGTRKAVASPVSKDRSPSTRGSETPTGAPIDYIYLKNVLLQFLEQKDKNYQKQLIPVLGMLLHFDRSAIVARTLYACTTTPLLTLFVVTDVPYILQFIRELADYEKALHEVEATEESLLATLSFPNDTPKRGSVYTALVIPPATAENPSPVPVGMALFFYNYSTWRSAPGIYLEDLYVQPSARGNGYGFKLLKYLAAKVLEVKGRRLEWSVLKWNEPSIKFYKQVGAQAMEEWMKMMVEGPALNKLAEGLYYTMAFNPAPNPVQENHHVDYVIRFNYGDIDASQAIKRFEVLLLQLSEVGLQTEVRQGDESSLFIFVRAASKKKLKRAVYKSRVRDWLYGVRTAEPEPASSAEPQSEAERLRVIYHLITVPKAEGGAGITPRHGEWKNVDAIFPLHDKETNRQCMMEWSKKTFLSTEDLDRIRNTFGEQVGFYFAFLQSYFRFLMFPAAFGFSCWLLLGSFSIVYTVVNCLWCIVFIEYWKRQEEDLSCRWQTKGISAVQEKRAEFKPEKEVRDESTGEVRGVFPATKRMYRQLLQVPFALLAAVALGAIIATCFAIEIFISEVYNGPLKQYLVFIPTILVSALVPTMSAVLLTVATKLNDYENYETQDAYKVALTQKIFVVNFITSYLPIVLTAFVYVPFASRIVPYLDVFHLTVRPFVSKEQATKARTEFTIDPDRLRKQVIYFTVTAQIVGFALETIVPFIRQRVFRQYKEYTKKQHAKAEAGSGAGEKKTVSLGDDEDEAKFLTRVRNEADLEDYDVTDDLREMCIQFGYLALFSPVWPLVPVSFLINNWVELRSDFFKICVECKRPWPQRADTIGPWLDSLGFLSWVGSITSAALVYMFSNGHEGPNGEPTAIRCWALLLTIFFSEHLYLAARYAVRSALSKLEPPNTRRERAERFMMRKRYLDSVLSTESDDDADDVKGVVSSVPPSEITRESLEEEARNWSKQGTDPTERFWMRQRGWKESAEIGLSLITKAKSHETKKQQ</sequence>
<evidence type="ECO:0008006" key="12">
    <source>
        <dbReference type="Google" id="ProtNLM"/>
    </source>
</evidence>
<evidence type="ECO:0000256" key="3">
    <source>
        <dbReference type="ARBA" id="ARBA00022989"/>
    </source>
</evidence>
<feature type="compositionally biased region" description="Polar residues" evidence="6">
    <location>
        <begin position="515"/>
        <end position="526"/>
    </location>
</feature>
<feature type="region of interest" description="Disordered" evidence="6">
    <location>
        <begin position="1063"/>
        <end position="1145"/>
    </location>
</feature>
<feature type="region of interest" description="Disordered" evidence="6">
    <location>
        <begin position="277"/>
        <end position="316"/>
    </location>
</feature>
<evidence type="ECO:0000256" key="7">
    <source>
        <dbReference type="SAM" id="Phobius"/>
    </source>
</evidence>
<dbReference type="PANTHER" id="PTHR12308:SF73">
    <property type="entry name" value="ANOCTAMIN"/>
    <property type="match status" value="1"/>
</dbReference>
<organism evidence="10 11">
    <name type="scientific">Aspergillus felis</name>
    <dbReference type="NCBI Taxonomy" id="1287682"/>
    <lineage>
        <taxon>Eukaryota</taxon>
        <taxon>Fungi</taxon>
        <taxon>Dikarya</taxon>
        <taxon>Ascomycota</taxon>
        <taxon>Pezizomycotina</taxon>
        <taxon>Eurotiomycetes</taxon>
        <taxon>Eurotiomycetidae</taxon>
        <taxon>Eurotiales</taxon>
        <taxon>Aspergillaceae</taxon>
        <taxon>Aspergillus</taxon>
        <taxon>Aspergillus subgen. Fumigati</taxon>
    </lineage>
</organism>
<feature type="transmembrane region" description="Helical" evidence="7">
    <location>
        <begin position="1692"/>
        <end position="1718"/>
    </location>
</feature>
<dbReference type="GO" id="GO:0005254">
    <property type="term" value="F:chloride channel activity"/>
    <property type="evidence" value="ECO:0007669"/>
    <property type="project" value="TreeGrafter"/>
</dbReference>
<evidence type="ECO:0000259" key="9">
    <source>
        <dbReference type="PROSITE" id="PS51186"/>
    </source>
</evidence>
<dbReference type="EMBL" id="JACBAE010001366">
    <property type="protein sequence ID" value="KAF7161051.1"/>
    <property type="molecule type" value="Genomic_DNA"/>
</dbReference>
<dbReference type="SUPFAM" id="SSF55729">
    <property type="entry name" value="Acyl-CoA N-acyltransferases (Nat)"/>
    <property type="match status" value="1"/>
</dbReference>
<feature type="compositionally biased region" description="Basic and acidic residues" evidence="6">
    <location>
        <begin position="436"/>
        <end position="459"/>
    </location>
</feature>
<feature type="region of interest" description="Disordered" evidence="6">
    <location>
        <begin position="2035"/>
        <end position="2072"/>
    </location>
</feature>
<feature type="coiled-coil region" evidence="5">
    <location>
        <begin position="1213"/>
        <end position="1240"/>
    </location>
</feature>
<dbReference type="InterPro" id="IPR007632">
    <property type="entry name" value="Anoctamin"/>
</dbReference>
<dbReference type="Proteomes" id="UP000654922">
    <property type="component" value="Unassembled WGS sequence"/>
</dbReference>
<feature type="compositionally biased region" description="Basic and acidic residues" evidence="6">
    <location>
        <begin position="701"/>
        <end position="711"/>
    </location>
</feature>
<proteinExistence type="predicted"/>
<dbReference type="InterPro" id="IPR049452">
    <property type="entry name" value="Anoctamin_TM"/>
</dbReference>
<dbReference type="SMART" id="SM00755">
    <property type="entry name" value="Grip"/>
    <property type="match status" value="1"/>
</dbReference>
<protein>
    <recommendedName>
        <fullName evidence="12">N-acetyltransferase domain-containing protein</fullName>
    </recommendedName>
</protein>
<keyword evidence="2 7" id="KW-0812">Transmembrane</keyword>
<dbReference type="InterPro" id="IPR000182">
    <property type="entry name" value="GNAT_dom"/>
</dbReference>
<dbReference type="GO" id="GO:0016747">
    <property type="term" value="F:acyltransferase activity, transferring groups other than amino-acyl groups"/>
    <property type="evidence" value="ECO:0007669"/>
    <property type="project" value="InterPro"/>
</dbReference>
<keyword evidence="3 7" id="KW-1133">Transmembrane helix</keyword>
<feature type="region of interest" description="Disordered" evidence="6">
    <location>
        <begin position="515"/>
        <end position="609"/>
    </location>
</feature>
<comment type="subcellular location">
    <subcellularLocation>
        <location evidence="1">Membrane</location>
        <topology evidence="1">Multi-pass membrane protein</topology>
    </subcellularLocation>
</comment>
<dbReference type="SUPFAM" id="SSF90257">
    <property type="entry name" value="Myosin rod fragments"/>
    <property type="match status" value="1"/>
</dbReference>
<feature type="domain" description="N-acetyltransferase" evidence="9">
    <location>
        <begin position="1200"/>
        <end position="1376"/>
    </location>
</feature>
<reference evidence="10" key="1">
    <citation type="submission" date="2020-06" db="EMBL/GenBank/DDBJ databases">
        <title>Draft genome sequences of strains closely related to Aspergillus parafelis and Aspergillus hiratsukae.</title>
        <authorList>
            <person name="Dos Santos R.A.C."/>
            <person name="Rivero-Menendez O."/>
            <person name="Steenwyk J.L."/>
            <person name="Mead M.E."/>
            <person name="Goldman G.H."/>
            <person name="Alastruey-Izquierdo A."/>
            <person name="Rokas A."/>
        </authorList>
    </citation>
    <scope>NUCLEOTIDE SEQUENCE</scope>
    <source>
        <strain evidence="10">CNM-CM5623</strain>
    </source>
</reference>
<feature type="coiled-coil region" evidence="5">
    <location>
        <begin position="173"/>
        <end position="200"/>
    </location>
</feature>
<feature type="transmembrane region" description="Helical" evidence="7">
    <location>
        <begin position="12"/>
        <end position="36"/>
    </location>
</feature>
<dbReference type="InterPro" id="IPR016181">
    <property type="entry name" value="Acyl_CoA_acyltransferase"/>
</dbReference>
<dbReference type="Gene3D" id="3.40.630.30">
    <property type="match status" value="1"/>
</dbReference>
<feature type="region of interest" description="Disordered" evidence="6">
    <location>
        <begin position="691"/>
        <end position="711"/>
    </location>
</feature>
<feature type="region of interest" description="Disordered" evidence="6">
    <location>
        <begin position="423"/>
        <end position="459"/>
    </location>
</feature>
<dbReference type="OrthoDB" id="1926336at2759"/>
<feature type="compositionally biased region" description="Basic and acidic residues" evidence="6">
    <location>
        <begin position="1063"/>
        <end position="1106"/>
    </location>
</feature>
<feature type="domain" description="GRIP" evidence="8">
    <location>
        <begin position="1144"/>
        <end position="1194"/>
    </location>
</feature>
<feature type="compositionally biased region" description="Acidic residues" evidence="6">
    <location>
        <begin position="105"/>
        <end position="117"/>
    </location>
</feature>
<dbReference type="Gene3D" id="1.10.287.1490">
    <property type="match status" value="2"/>
</dbReference>
<evidence type="ECO:0000259" key="8">
    <source>
        <dbReference type="PROSITE" id="PS50913"/>
    </source>
</evidence>
<dbReference type="PROSITE" id="PS51186">
    <property type="entry name" value="GNAT"/>
    <property type="match status" value="1"/>
</dbReference>
<dbReference type="PANTHER" id="PTHR12308">
    <property type="entry name" value="ANOCTAMIN"/>
    <property type="match status" value="1"/>
</dbReference>
<feature type="compositionally biased region" description="Low complexity" evidence="6">
    <location>
        <begin position="70"/>
        <end position="86"/>
    </location>
</feature>
<feature type="compositionally biased region" description="Basic and acidic residues" evidence="6">
    <location>
        <begin position="594"/>
        <end position="603"/>
    </location>
</feature>
<feature type="region of interest" description="Disordered" evidence="6">
    <location>
        <begin position="979"/>
        <end position="1049"/>
    </location>
</feature>
<keyword evidence="4 7" id="KW-0472">Membrane</keyword>
<feature type="transmembrane region" description="Helical" evidence="7">
    <location>
        <begin position="1802"/>
        <end position="1823"/>
    </location>
</feature>
<feature type="transmembrane region" description="Helical" evidence="7">
    <location>
        <begin position="1658"/>
        <end position="1680"/>
    </location>
</feature>
<dbReference type="Pfam" id="PF04547">
    <property type="entry name" value="Anoctamin"/>
    <property type="match status" value="1"/>
</dbReference>
<dbReference type="GO" id="GO:0016020">
    <property type="term" value="C:membrane"/>
    <property type="evidence" value="ECO:0007669"/>
    <property type="project" value="UniProtKB-SubCell"/>
</dbReference>
<feature type="region of interest" description="Disordered" evidence="6">
    <location>
        <begin position="762"/>
        <end position="781"/>
    </location>
</feature>
<dbReference type="PROSITE" id="PS50913">
    <property type="entry name" value="GRIP"/>
    <property type="match status" value="1"/>
</dbReference>
<dbReference type="CDD" id="cd04301">
    <property type="entry name" value="NAT_SF"/>
    <property type="match status" value="1"/>
</dbReference>
<comment type="caution">
    <text evidence="10">The sequence shown here is derived from an EMBL/GenBank/DDBJ whole genome shotgun (WGS) entry which is preliminary data.</text>
</comment>
<dbReference type="InterPro" id="IPR049456">
    <property type="entry name" value="Anoctamin_N_fung"/>
</dbReference>
<evidence type="ECO:0000256" key="5">
    <source>
        <dbReference type="SAM" id="Coils"/>
    </source>
</evidence>
<dbReference type="FunFam" id="3.40.630.30:FF:000086">
    <property type="entry name" value="Acetyltransferase, GNAT family, putative"/>
    <property type="match status" value="1"/>
</dbReference>
<dbReference type="InterPro" id="IPR000237">
    <property type="entry name" value="GRIP_dom"/>
</dbReference>
<feature type="compositionally biased region" description="Polar residues" evidence="6">
    <location>
        <begin position="1107"/>
        <end position="1120"/>
    </location>
</feature>
<evidence type="ECO:0000256" key="6">
    <source>
        <dbReference type="SAM" id="MobiDB-lite"/>
    </source>
</evidence>
<feature type="region of interest" description="Disordered" evidence="6">
    <location>
        <begin position="57"/>
        <end position="170"/>
    </location>
</feature>
<feature type="compositionally biased region" description="Basic and acidic residues" evidence="6">
    <location>
        <begin position="998"/>
        <end position="1030"/>
    </location>
</feature>
<feature type="compositionally biased region" description="Basic and acidic residues" evidence="6">
    <location>
        <begin position="277"/>
        <end position="304"/>
    </location>
</feature>
<accession>A0A8H6PUL1</accession>
<evidence type="ECO:0000313" key="11">
    <source>
        <dbReference type="Proteomes" id="UP000654922"/>
    </source>
</evidence>
<evidence type="ECO:0000256" key="1">
    <source>
        <dbReference type="ARBA" id="ARBA00004141"/>
    </source>
</evidence>